<dbReference type="InterPro" id="IPR043128">
    <property type="entry name" value="Rev_trsase/Diguanyl_cyclase"/>
</dbReference>
<dbReference type="Pfam" id="PF00990">
    <property type="entry name" value="GGDEF"/>
    <property type="match status" value="1"/>
</dbReference>
<dbReference type="Pfam" id="PF13188">
    <property type="entry name" value="PAS_8"/>
    <property type="match status" value="1"/>
</dbReference>
<dbReference type="InterPro" id="IPR001633">
    <property type="entry name" value="EAL_dom"/>
</dbReference>
<evidence type="ECO:0000259" key="3">
    <source>
        <dbReference type="PROSITE" id="PS50883"/>
    </source>
</evidence>
<proteinExistence type="predicted"/>
<evidence type="ECO:0000259" key="4">
    <source>
        <dbReference type="PROSITE" id="PS50887"/>
    </source>
</evidence>
<dbReference type="Gene3D" id="3.20.20.450">
    <property type="entry name" value="EAL domain"/>
    <property type="match status" value="1"/>
</dbReference>
<dbReference type="SMART" id="SM00052">
    <property type="entry name" value="EAL"/>
    <property type="match status" value="1"/>
</dbReference>
<dbReference type="InterPro" id="IPR013767">
    <property type="entry name" value="PAS_fold"/>
</dbReference>
<organism evidence="5">
    <name type="scientific">freshwater metagenome</name>
    <dbReference type="NCBI Taxonomy" id="449393"/>
    <lineage>
        <taxon>unclassified sequences</taxon>
        <taxon>metagenomes</taxon>
        <taxon>ecological metagenomes</taxon>
    </lineage>
</organism>
<dbReference type="SUPFAM" id="SSF55785">
    <property type="entry name" value="PYP-like sensor domain (PAS domain)"/>
    <property type="match status" value="3"/>
</dbReference>
<dbReference type="AlphaFoldDB" id="A0A6J6YNW9"/>
<dbReference type="PROSITE" id="PS50112">
    <property type="entry name" value="PAS"/>
    <property type="match status" value="3"/>
</dbReference>
<dbReference type="PROSITE" id="PS50883">
    <property type="entry name" value="EAL"/>
    <property type="match status" value="1"/>
</dbReference>
<dbReference type="CDD" id="cd00130">
    <property type="entry name" value="PAS"/>
    <property type="match status" value="3"/>
</dbReference>
<dbReference type="CDD" id="cd01949">
    <property type="entry name" value="GGDEF"/>
    <property type="match status" value="1"/>
</dbReference>
<feature type="domain" description="PAS" evidence="1">
    <location>
        <begin position="1"/>
        <end position="68"/>
    </location>
</feature>
<evidence type="ECO:0000259" key="2">
    <source>
        <dbReference type="PROSITE" id="PS50113"/>
    </source>
</evidence>
<dbReference type="PROSITE" id="PS50113">
    <property type="entry name" value="PAC"/>
    <property type="match status" value="2"/>
</dbReference>
<evidence type="ECO:0000313" key="5">
    <source>
        <dbReference type="EMBL" id="CAB4809964.1"/>
    </source>
</evidence>
<dbReference type="Pfam" id="PF08447">
    <property type="entry name" value="PAS_3"/>
    <property type="match status" value="1"/>
</dbReference>
<feature type="domain" description="PAS" evidence="1">
    <location>
        <begin position="125"/>
        <end position="195"/>
    </location>
</feature>
<gene>
    <name evidence="5" type="ORF">UFOPK3046_01084</name>
</gene>
<evidence type="ECO:0000259" key="1">
    <source>
        <dbReference type="PROSITE" id="PS50112"/>
    </source>
</evidence>
<dbReference type="SMART" id="SM00091">
    <property type="entry name" value="PAS"/>
    <property type="match status" value="3"/>
</dbReference>
<dbReference type="Gene3D" id="3.30.70.270">
    <property type="match status" value="1"/>
</dbReference>
<feature type="domain" description="PAS" evidence="1">
    <location>
        <begin position="261"/>
        <end position="303"/>
    </location>
</feature>
<dbReference type="Gene3D" id="3.30.450.20">
    <property type="entry name" value="PAS domain"/>
    <property type="match status" value="3"/>
</dbReference>
<dbReference type="InterPro" id="IPR000014">
    <property type="entry name" value="PAS"/>
</dbReference>
<dbReference type="InterPro" id="IPR001610">
    <property type="entry name" value="PAC"/>
</dbReference>
<reference evidence="5" key="1">
    <citation type="submission" date="2020-05" db="EMBL/GenBank/DDBJ databases">
        <authorList>
            <person name="Chiriac C."/>
            <person name="Salcher M."/>
            <person name="Ghai R."/>
            <person name="Kavagutti S V."/>
        </authorList>
    </citation>
    <scope>NUCLEOTIDE SEQUENCE</scope>
</reference>
<dbReference type="InterPro" id="IPR013655">
    <property type="entry name" value="PAS_fold_3"/>
</dbReference>
<feature type="domain" description="PAC" evidence="2">
    <location>
        <begin position="199"/>
        <end position="250"/>
    </location>
</feature>
<dbReference type="CDD" id="cd01948">
    <property type="entry name" value="EAL"/>
    <property type="match status" value="1"/>
</dbReference>
<dbReference type="Pfam" id="PF00989">
    <property type="entry name" value="PAS"/>
    <property type="match status" value="1"/>
</dbReference>
<dbReference type="SUPFAM" id="SSF55073">
    <property type="entry name" value="Nucleotide cyclase"/>
    <property type="match status" value="1"/>
</dbReference>
<dbReference type="InterPro" id="IPR000700">
    <property type="entry name" value="PAS-assoc_C"/>
</dbReference>
<dbReference type="GO" id="GO:0006355">
    <property type="term" value="P:regulation of DNA-templated transcription"/>
    <property type="evidence" value="ECO:0007669"/>
    <property type="project" value="InterPro"/>
</dbReference>
<dbReference type="Pfam" id="PF00563">
    <property type="entry name" value="EAL"/>
    <property type="match status" value="1"/>
</dbReference>
<dbReference type="InterPro" id="IPR035965">
    <property type="entry name" value="PAS-like_dom_sf"/>
</dbReference>
<sequence length="821" mass="89830">MLRGLLGATGDVVVLLNDDLSARWVSESVEKFSGWTAEQAASMGSATLIHPQDLRLAMTNLALLLEGAPPESCRTNLRLRAASGEWIWSEITGVDLRQLAGVNAVVLSIRDTSDRVNREQELADQSSRFEALVRNSNDCIIVSNKELVVTYVSPAMLRILGFDPNLAVGLKLGASVSEPDLSRLYEACDRVLAHPEEVVRVEVRVRHADGRLRQIENVLTNCLDDPLVRGIVTNFRDVTDQRIAQEELGERIAQVYAAESESRRLLDIFDVTPDLTVLSDAAGAVVYLNAAARKFFGLAQPELDLMNSEQLVRLSKWFGPVTEPMLQSLMVNGSWAGELEIRRHDGVLVPMLIQMAVHYRPGTQEVDCYSGMARDVTERKSLQESLQLQATHDQLTGLPNRAFLFDKIERAMEGMKASAAPSRSALLFIDIDHFKKFNDTLGHAKGDLVLQQVASRLSEVVRPGDTIARFGGDEFIVLCERLDAASDAVVIAHRVDAACRAPFEIEGSEIAVSVSIGISEIDPSEADPLAVIRDADAAMYEAKAGGRGRWVIFDDKMGARATERRRIESWMRETLHGEEFSVQYQPVVSLQTGELIAVEALLRWQHDESSIAPDLFVPIAEETGLIVPIGAWVLRTACAQMAAWQQLPGWSALGLSVNVSGRQLQDPGFGLLAEEAVSEFGLAPDTLSFEITETVLLHDAAAWGERLEPLKELGIQISLDDFGTGHSSLTYLRRFPADTVKLDQSFVSGIQTNLQDRAIVTAVVNLCTTLGLSCVAEGVETFAQLELLKSLGCEAGQGHLFAPSLEPSDFAKQFLGELGPG</sequence>
<dbReference type="PROSITE" id="PS50887">
    <property type="entry name" value="GGDEF"/>
    <property type="match status" value="1"/>
</dbReference>
<name>A0A6J6YNW9_9ZZZZ</name>
<dbReference type="PANTHER" id="PTHR44757">
    <property type="entry name" value="DIGUANYLATE CYCLASE DGCP"/>
    <property type="match status" value="1"/>
</dbReference>
<feature type="domain" description="PAC" evidence="2">
    <location>
        <begin position="335"/>
        <end position="388"/>
    </location>
</feature>
<protein>
    <submittedName>
        <fullName evidence="5">Unannotated protein</fullName>
    </submittedName>
</protein>
<dbReference type="InterPro" id="IPR029787">
    <property type="entry name" value="Nucleotide_cyclase"/>
</dbReference>
<dbReference type="FunFam" id="3.30.70.270:FF:000001">
    <property type="entry name" value="Diguanylate cyclase domain protein"/>
    <property type="match status" value="1"/>
</dbReference>
<feature type="domain" description="EAL" evidence="3">
    <location>
        <begin position="564"/>
        <end position="818"/>
    </location>
</feature>
<dbReference type="InterPro" id="IPR035919">
    <property type="entry name" value="EAL_sf"/>
</dbReference>
<dbReference type="NCBIfam" id="TIGR00254">
    <property type="entry name" value="GGDEF"/>
    <property type="match status" value="1"/>
</dbReference>
<dbReference type="InterPro" id="IPR000160">
    <property type="entry name" value="GGDEF_dom"/>
</dbReference>
<dbReference type="NCBIfam" id="TIGR00229">
    <property type="entry name" value="sensory_box"/>
    <property type="match status" value="3"/>
</dbReference>
<feature type="domain" description="GGDEF" evidence="4">
    <location>
        <begin position="422"/>
        <end position="555"/>
    </location>
</feature>
<dbReference type="SMART" id="SM00086">
    <property type="entry name" value="PAC"/>
    <property type="match status" value="3"/>
</dbReference>
<dbReference type="SMART" id="SM00267">
    <property type="entry name" value="GGDEF"/>
    <property type="match status" value="1"/>
</dbReference>
<dbReference type="SUPFAM" id="SSF141868">
    <property type="entry name" value="EAL domain-like"/>
    <property type="match status" value="1"/>
</dbReference>
<dbReference type="PANTHER" id="PTHR44757:SF2">
    <property type="entry name" value="BIOFILM ARCHITECTURE MAINTENANCE PROTEIN MBAA"/>
    <property type="match status" value="1"/>
</dbReference>
<dbReference type="InterPro" id="IPR052155">
    <property type="entry name" value="Biofilm_reg_signaling"/>
</dbReference>
<accession>A0A6J6YNW9</accession>
<dbReference type="EMBL" id="CAFAAQ010000092">
    <property type="protein sequence ID" value="CAB4809964.1"/>
    <property type="molecule type" value="Genomic_DNA"/>
</dbReference>